<protein>
    <recommendedName>
        <fullName evidence="3">DhaK domain-containing protein</fullName>
    </recommendedName>
</protein>
<dbReference type="AlphaFoldDB" id="A0A9J6GZV4"/>
<dbReference type="Proteomes" id="UP000821853">
    <property type="component" value="Chromosome 8"/>
</dbReference>
<dbReference type="OMA" id="CTSLEMA"/>
<dbReference type="GO" id="GO:0004371">
    <property type="term" value="F:glycerone kinase activity"/>
    <property type="evidence" value="ECO:0007669"/>
    <property type="project" value="UniProtKB-EC"/>
</dbReference>
<dbReference type="Pfam" id="PF02733">
    <property type="entry name" value="Dak1"/>
    <property type="match status" value="1"/>
</dbReference>
<comment type="catalytic activity">
    <reaction evidence="1">
        <text>D-glyceraldehyde + ATP = D-glyceraldehyde 3-phosphate + ADP + H(+)</text>
        <dbReference type="Rhea" id="RHEA:13941"/>
        <dbReference type="ChEBI" id="CHEBI:15378"/>
        <dbReference type="ChEBI" id="CHEBI:17378"/>
        <dbReference type="ChEBI" id="CHEBI:30616"/>
        <dbReference type="ChEBI" id="CHEBI:59776"/>
        <dbReference type="ChEBI" id="CHEBI:456216"/>
        <dbReference type="EC" id="2.7.1.28"/>
    </reaction>
</comment>
<evidence type="ECO:0000313" key="5">
    <source>
        <dbReference type="Proteomes" id="UP000821853"/>
    </source>
</evidence>
<gene>
    <name evidence="4" type="ORF">HPB48_018208</name>
</gene>
<dbReference type="OrthoDB" id="1724672at2759"/>
<dbReference type="Gene3D" id="3.30.1180.20">
    <property type="entry name" value="Dihydroxyacetone kinase, domain 2"/>
    <property type="match status" value="1"/>
</dbReference>
<sequence>MSSGVMSKEAGSRAQARPKFINTAETCVADSLAGFAAVNTGVRVLRGCGALVRHDYEQVADNRTVALLSGGGSGHEPGFAGFIGNGMLTAVVAGPIYTSPFSEHILSTLRTIGSKNKAGVLVFVCNYTGDRLTFGIALEKAASEGICADMVLIADDTALAHTLPATGRRGWGKGMEINEEQSRHGRSSTSQIAGAMAEEQKCLGEIKAFIEEKKHNMGTITVALTPCSLPGRDELLFNLPADKMELGMGRCNSGLL</sequence>
<dbReference type="VEuPathDB" id="VectorBase:HLOH_044375"/>
<comment type="catalytic activity">
    <reaction evidence="2">
        <text>dihydroxyacetone + ATP = dihydroxyacetone phosphate + ADP + H(+)</text>
        <dbReference type="Rhea" id="RHEA:15773"/>
        <dbReference type="ChEBI" id="CHEBI:15378"/>
        <dbReference type="ChEBI" id="CHEBI:16016"/>
        <dbReference type="ChEBI" id="CHEBI:30616"/>
        <dbReference type="ChEBI" id="CHEBI:57642"/>
        <dbReference type="ChEBI" id="CHEBI:456216"/>
        <dbReference type="EC" id="2.7.1.29"/>
    </reaction>
</comment>
<feature type="domain" description="DhaK" evidence="3">
    <location>
        <begin position="23"/>
        <end position="256"/>
    </location>
</feature>
<keyword evidence="5" id="KW-1185">Reference proteome</keyword>
<organism evidence="4 5">
    <name type="scientific">Haemaphysalis longicornis</name>
    <name type="common">Bush tick</name>
    <dbReference type="NCBI Taxonomy" id="44386"/>
    <lineage>
        <taxon>Eukaryota</taxon>
        <taxon>Metazoa</taxon>
        <taxon>Ecdysozoa</taxon>
        <taxon>Arthropoda</taxon>
        <taxon>Chelicerata</taxon>
        <taxon>Arachnida</taxon>
        <taxon>Acari</taxon>
        <taxon>Parasitiformes</taxon>
        <taxon>Ixodida</taxon>
        <taxon>Ixodoidea</taxon>
        <taxon>Ixodidae</taxon>
        <taxon>Haemaphysalinae</taxon>
        <taxon>Haemaphysalis</taxon>
    </lineage>
</organism>
<dbReference type="GO" id="GO:0050354">
    <property type="term" value="F:triokinase activity"/>
    <property type="evidence" value="ECO:0007669"/>
    <property type="project" value="UniProtKB-EC"/>
</dbReference>
<dbReference type="GO" id="GO:0005829">
    <property type="term" value="C:cytosol"/>
    <property type="evidence" value="ECO:0007669"/>
    <property type="project" value="TreeGrafter"/>
</dbReference>
<dbReference type="PANTHER" id="PTHR28629">
    <property type="entry name" value="TRIOKINASE/FMN CYCLASE"/>
    <property type="match status" value="1"/>
</dbReference>
<dbReference type="SUPFAM" id="SSF82549">
    <property type="entry name" value="DAK1/DegV-like"/>
    <property type="match status" value="1"/>
</dbReference>
<dbReference type="GO" id="GO:0019563">
    <property type="term" value="P:glycerol catabolic process"/>
    <property type="evidence" value="ECO:0007669"/>
    <property type="project" value="TreeGrafter"/>
</dbReference>
<evidence type="ECO:0000313" key="4">
    <source>
        <dbReference type="EMBL" id="KAH9380248.1"/>
    </source>
</evidence>
<name>A0A9J6GZV4_HAELO</name>
<proteinExistence type="predicted"/>
<accession>A0A9J6GZV4</accession>
<evidence type="ECO:0000256" key="2">
    <source>
        <dbReference type="ARBA" id="ARBA00048898"/>
    </source>
</evidence>
<evidence type="ECO:0000259" key="3">
    <source>
        <dbReference type="PROSITE" id="PS51481"/>
    </source>
</evidence>
<dbReference type="Gene3D" id="3.40.50.10440">
    <property type="entry name" value="Dihydroxyacetone kinase, domain 1"/>
    <property type="match status" value="1"/>
</dbReference>
<evidence type="ECO:0000256" key="1">
    <source>
        <dbReference type="ARBA" id="ARBA00047974"/>
    </source>
</evidence>
<dbReference type="PROSITE" id="PS51481">
    <property type="entry name" value="DHAK"/>
    <property type="match status" value="1"/>
</dbReference>
<dbReference type="InterPro" id="IPR050861">
    <property type="entry name" value="Dihydroxyacetone_Kinase"/>
</dbReference>
<dbReference type="PANTHER" id="PTHR28629:SF4">
    <property type="entry name" value="TRIOKINASE_FMN CYCLASE"/>
    <property type="match status" value="1"/>
</dbReference>
<dbReference type="FunFam" id="3.40.50.10440:FF:000001">
    <property type="entry name" value="Dihydroxyacetone kinase, DhaK subunit"/>
    <property type="match status" value="1"/>
</dbReference>
<dbReference type="EMBL" id="JABSTR010000010">
    <property type="protein sequence ID" value="KAH9380248.1"/>
    <property type="molecule type" value="Genomic_DNA"/>
</dbReference>
<dbReference type="InterPro" id="IPR004006">
    <property type="entry name" value="DhaK_dom"/>
</dbReference>
<reference evidence="4 5" key="1">
    <citation type="journal article" date="2020" name="Cell">
        <title>Large-Scale Comparative Analyses of Tick Genomes Elucidate Their Genetic Diversity and Vector Capacities.</title>
        <authorList>
            <consortium name="Tick Genome and Microbiome Consortium (TIGMIC)"/>
            <person name="Jia N."/>
            <person name="Wang J."/>
            <person name="Shi W."/>
            <person name="Du L."/>
            <person name="Sun Y."/>
            <person name="Zhan W."/>
            <person name="Jiang J.F."/>
            <person name="Wang Q."/>
            <person name="Zhang B."/>
            <person name="Ji P."/>
            <person name="Bell-Sakyi L."/>
            <person name="Cui X.M."/>
            <person name="Yuan T.T."/>
            <person name="Jiang B.G."/>
            <person name="Yang W.F."/>
            <person name="Lam T.T."/>
            <person name="Chang Q.C."/>
            <person name="Ding S.J."/>
            <person name="Wang X.J."/>
            <person name="Zhu J.G."/>
            <person name="Ruan X.D."/>
            <person name="Zhao L."/>
            <person name="Wei J.T."/>
            <person name="Ye R.Z."/>
            <person name="Que T.C."/>
            <person name="Du C.H."/>
            <person name="Zhou Y.H."/>
            <person name="Cheng J.X."/>
            <person name="Dai P.F."/>
            <person name="Guo W.B."/>
            <person name="Han X.H."/>
            <person name="Huang E.J."/>
            <person name="Li L.F."/>
            <person name="Wei W."/>
            <person name="Gao Y.C."/>
            <person name="Liu J.Z."/>
            <person name="Shao H.Z."/>
            <person name="Wang X."/>
            <person name="Wang C.C."/>
            <person name="Yang T.C."/>
            <person name="Huo Q.B."/>
            <person name="Li W."/>
            <person name="Chen H.Y."/>
            <person name="Chen S.E."/>
            <person name="Zhou L.G."/>
            <person name="Ni X.B."/>
            <person name="Tian J.H."/>
            <person name="Sheng Y."/>
            <person name="Liu T."/>
            <person name="Pan Y.S."/>
            <person name="Xia L.Y."/>
            <person name="Li J."/>
            <person name="Zhao F."/>
            <person name="Cao W.C."/>
        </authorList>
    </citation>
    <scope>NUCLEOTIDE SEQUENCE [LARGE SCALE GENOMIC DNA]</scope>
    <source>
        <strain evidence="4">HaeL-2018</strain>
    </source>
</reference>
<comment type="caution">
    <text evidence="4">The sequence shown here is derived from an EMBL/GenBank/DDBJ whole genome shotgun (WGS) entry which is preliminary data.</text>
</comment>